<sequence length="114" mass="13357">MNNEQKFRQHIYTYSRKISNEVGEHFNMKFESNSLDLIAELAYKKLTLYGADLEAFQKHAKRSTVTIDDVKLLVRRNDSLRKMVEEKVDYMQINKPVEATTAVKRKRKTTASSK</sequence>
<evidence type="ECO:0000313" key="7">
    <source>
        <dbReference type="Proteomes" id="UP001566132"/>
    </source>
</evidence>
<dbReference type="Proteomes" id="UP001566132">
    <property type="component" value="Unassembled WGS sequence"/>
</dbReference>
<dbReference type="InterPro" id="IPR009072">
    <property type="entry name" value="Histone-fold"/>
</dbReference>
<dbReference type="Gene3D" id="1.10.20.10">
    <property type="entry name" value="Histone, subunit A"/>
    <property type="match status" value="1"/>
</dbReference>
<keyword evidence="4" id="KW-0238">DNA-binding</keyword>
<accession>A0ABD1EZQ9</accession>
<dbReference type="AlphaFoldDB" id="A0ABD1EZQ9"/>
<comment type="caution">
    <text evidence="6">The sequence shown here is derived from an EMBL/GenBank/DDBJ whole genome shotgun (WGS) entry which is preliminary data.</text>
</comment>
<dbReference type="PANTHER" id="PTHR22980:SF0">
    <property type="entry name" value="CENTROMERE PROTEIN S"/>
    <property type="match status" value="1"/>
</dbReference>
<dbReference type="InterPro" id="IPR029003">
    <property type="entry name" value="CENP-S/Mhf1"/>
</dbReference>
<reference evidence="6 7" key="1">
    <citation type="submission" date="2024-05" db="EMBL/GenBank/DDBJ databases">
        <title>Genetic variation in Jamaican populations of the coffee berry borer (Hypothenemus hampei).</title>
        <authorList>
            <person name="Errbii M."/>
            <person name="Myrie A."/>
        </authorList>
    </citation>
    <scope>NUCLEOTIDE SEQUENCE [LARGE SCALE GENOMIC DNA]</scope>
    <source>
        <strain evidence="6">JA-Hopewell-2020-01-JO</strain>
        <tissue evidence="6">Whole body</tissue>
    </source>
</reference>
<keyword evidence="7" id="KW-1185">Reference proteome</keyword>
<evidence type="ECO:0000256" key="4">
    <source>
        <dbReference type="ARBA" id="ARBA00023125"/>
    </source>
</evidence>
<proteinExistence type="inferred from homology"/>
<evidence type="ECO:0000256" key="3">
    <source>
        <dbReference type="ARBA" id="ARBA00022763"/>
    </source>
</evidence>
<dbReference type="PANTHER" id="PTHR22980">
    <property type="entry name" value="CORTISTATIN"/>
    <property type="match status" value="1"/>
</dbReference>
<comment type="similarity">
    <text evidence="1">Belongs to the TAF9 family. CENP-S/MHF1 subfamily.</text>
</comment>
<dbReference type="GO" id="GO:0003677">
    <property type="term" value="F:DNA binding"/>
    <property type="evidence" value="ECO:0007669"/>
    <property type="project" value="UniProtKB-KW"/>
</dbReference>
<dbReference type="Pfam" id="PF15630">
    <property type="entry name" value="CENP-S"/>
    <property type="match status" value="1"/>
</dbReference>
<evidence type="ECO:0000313" key="6">
    <source>
        <dbReference type="EMBL" id="KAL1506119.1"/>
    </source>
</evidence>
<protein>
    <recommendedName>
        <fullName evidence="2">Centromere protein S</fullName>
    </recommendedName>
</protein>
<evidence type="ECO:0000256" key="5">
    <source>
        <dbReference type="ARBA" id="ARBA00023204"/>
    </source>
</evidence>
<name>A0ABD1EZQ9_HYPHA</name>
<keyword evidence="5" id="KW-0234">DNA repair</keyword>
<keyword evidence="3" id="KW-0227">DNA damage</keyword>
<dbReference type="EMBL" id="JBDJPC010000004">
    <property type="protein sequence ID" value="KAL1506119.1"/>
    <property type="molecule type" value="Genomic_DNA"/>
</dbReference>
<evidence type="ECO:0000256" key="2">
    <source>
        <dbReference type="ARBA" id="ARBA00016400"/>
    </source>
</evidence>
<dbReference type="SUPFAM" id="SSF47113">
    <property type="entry name" value="Histone-fold"/>
    <property type="match status" value="1"/>
</dbReference>
<organism evidence="6 7">
    <name type="scientific">Hypothenemus hampei</name>
    <name type="common">Coffee berry borer</name>
    <dbReference type="NCBI Taxonomy" id="57062"/>
    <lineage>
        <taxon>Eukaryota</taxon>
        <taxon>Metazoa</taxon>
        <taxon>Ecdysozoa</taxon>
        <taxon>Arthropoda</taxon>
        <taxon>Hexapoda</taxon>
        <taxon>Insecta</taxon>
        <taxon>Pterygota</taxon>
        <taxon>Neoptera</taxon>
        <taxon>Endopterygota</taxon>
        <taxon>Coleoptera</taxon>
        <taxon>Polyphaga</taxon>
        <taxon>Cucujiformia</taxon>
        <taxon>Curculionidae</taxon>
        <taxon>Scolytinae</taxon>
        <taxon>Hypothenemus</taxon>
    </lineage>
</organism>
<gene>
    <name evidence="6" type="ORF">ABEB36_005543</name>
</gene>
<dbReference type="CDD" id="cd22919">
    <property type="entry name" value="HFD_CENP-S"/>
    <property type="match status" value="1"/>
</dbReference>
<evidence type="ECO:0000256" key="1">
    <source>
        <dbReference type="ARBA" id="ARBA00006612"/>
    </source>
</evidence>
<dbReference type="GO" id="GO:0006281">
    <property type="term" value="P:DNA repair"/>
    <property type="evidence" value="ECO:0007669"/>
    <property type="project" value="UniProtKB-KW"/>
</dbReference>